<keyword evidence="2" id="KW-1185">Reference proteome</keyword>
<organism evidence="1 2">
    <name type="scientific">Heliocybe sulcata</name>
    <dbReference type="NCBI Taxonomy" id="5364"/>
    <lineage>
        <taxon>Eukaryota</taxon>
        <taxon>Fungi</taxon>
        <taxon>Dikarya</taxon>
        <taxon>Basidiomycota</taxon>
        <taxon>Agaricomycotina</taxon>
        <taxon>Agaricomycetes</taxon>
        <taxon>Gloeophyllales</taxon>
        <taxon>Gloeophyllaceae</taxon>
        <taxon>Heliocybe</taxon>
    </lineage>
</organism>
<dbReference type="AlphaFoldDB" id="A0A5C3NM30"/>
<name>A0A5C3NM30_9AGAM</name>
<dbReference type="OrthoDB" id="10658904at2759"/>
<dbReference type="EMBL" id="ML213503">
    <property type="protein sequence ID" value="TFK57218.1"/>
    <property type="molecule type" value="Genomic_DNA"/>
</dbReference>
<evidence type="ECO:0000313" key="2">
    <source>
        <dbReference type="Proteomes" id="UP000305948"/>
    </source>
</evidence>
<reference evidence="1 2" key="1">
    <citation type="journal article" date="2019" name="Nat. Ecol. Evol.">
        <title>Megaphylogeny resolves global patterns of mushroom evolution.</title>
        <authorList>
            <person name="Varga T."/>
            <person name="Krizsan K."/>
            <person name="Foldi C."/>
            <person name="Dima B."/>
            <person name="Sanchez-Garcia M."/>
            <person name="Sanchez-Ramirez S."/>
            <person name="Szollosi G.J."/>
            <person name="Szarkandi J.G."/>
            <person name="Papp V."/>
            <person name="Albert L."/>
            <person name="Andreopoulos W."/>
            <person name="Angelini C."/>
            <person name="Antonin V."/>
            <person name="Barry K.W."/>
            <person name="Bougher N.L."/>
            <person name="Buchanan P."/>
            <person name="Buyck B."/>
            <person name="Bense V."/>
            <person name="Catcheside P."/>
            <person name="Chovatia M."/>
            <person name="Cooper J."/>
            <person name="Damon W."/>
            <person name="Desjardin D."/>
            <person name="Finy P."/>
            <person name="Geml J."/>
            <person name="Haridas S."/>
            <person name="Hughes K."/>
            <person name="Justo A."/>
            <person name="Karasinski D."/>
            <person name="Kautmanova I."/>
            <person name="Kiss B."/>
            <person name="Kocsube S."/>
            <person name="Kotiranta H."/>
            <person name="LaButti K.M."/>
            <person name="Lechner B.E."/>
            <person name="Liimatainen K."/>
            <person name="Lipzen A."/>
            <person name="Lukacs Z."/>
            <person name="Mihaltcheva S."/>
            <person name="Morgado L.N."/>
            <person name="Niskanen T."/>
            <person name="Noordeloos M.E."/>
            <person name="Ohm R.A."/>
            <person name="Ortiz-Santana B."/>
            <person name="Ovrebo C."/>
            <person name="Racz N."/>
            <person name="Riley R."/>
            <person name="Savchenko A."/>
            <person name="Shiryaev A."/>
            <person name="Soop K."/>
            <person name="Spirin V."/>
            <person name="Szebenyi C."/>
            <person name="Tomsovsky M."/>
            <person name="Tulloss R.E."/>
            <person name="Uehling J."/>
            <person name="Grigoriev I.V."/>
            <person name="Vagvolgyi C."/>
            <person name="Papp T."/>
            <person name="Martin F.M."/>
            <person name="Miettinen O."/>
            <person name="Hibbett D.S."/>
            <person name="Nagy L.G."/>
        </authorList>
    </citation>
    <scope>NUCLEOTIDE SEQUENCE [LARGE SCALE GENOMIC DNA]</scope>
    <source>
        <strain evidence="1 2">OMC1185</strain>
    </source>
</reference>
<evidence type="ECO:0000313" key="1">
    <source>
        <dbReference type="EMBL" id="TFK57218.1"/>
    </source>
</evidence>
<protein>
    <submittedName>
        <fullName evidence="1">Uncharacterized protein</fullName>
    </submittedName>
</protein>
<dbReference type="Proteomes" id="UP000305948">
    <property type="component" value="Unassembled WGS sequence"/>
</dbReference>
<accession>A0A5C3NM30</accession>
<gene>
    <name evidence="1" type="ORF">OE88DRAFT_110218</name>
</gene>
<sequence length="212" mass="23653">MDEGRSCPRWLPTQTTSSLARFGPGTPALLVRLDLIYLCLDLVGILLQLQAFLERIQVSAKTLACNTRYQACLTKRPLNSIRLGAQRALLFLNLCRLSKPNVAGQVPEGTDGSGVLAISPLRAEEVALSFSRFMHIQDSVTSFPSSVGPDALSGLRNRPCELRPATKCFFVRHKSLLPRHGEYTRASRVIASSREHWQLHAHRYQILLCPIY</sequence>
<proteinExistence type="predicted"/>